<gene>
    <name evidence="2" type="ORF">D7I43_31330</name>
</gene>
<dbReference type="AlphaFoldDB" id="A0A420EQ52"/>
<reference evidence="2 3" key="1">
    <citation type="journal article" date="2018" name="Int. J. Syst. Evol. Microbiol.">
        <title>Micromonospora globbae sp. nov., an endophytic actinomycete isolated from roots of Globba winitii C. H. Wright.</title>
        <authorList>
            <person name="Kuncharoen N."/>
            <person name="Pittayakhajonwut P."/>
            <person name="Tanasupawat S."/>
        </authorList>
    </citation>
    <scope>NUCLEOTIDE SEQUENCE [LARGE SCALE GENOMIC DNA]</scope>
    <source>
        <strain evidence="2 3">WPS1-2</strain>
    </source>
</reference>
<name>A0A420EQ52_9ACTN</name>
<dbReference type="EMBL" id="RAQQ01000049">
    <property type="protein sequence ID" value="RKF22815.1"/>
    <property type="molecule type" value="Genomic_DNA"/>
</dbReference>
<dbReference type="Proteomes" id="UP000285744">
    <property type="component" value="Unassembled WGS sequence"/>
</dbReference>
<organism evidence="2 3">
    <name type="scientific">Micromonospora globbae</name>
    <dbReference type="NCBI Taxonomy" id="1894969"/>
    <lineage>
        <taxon>Bacteria</taxon>
        <taxon>Bacillati</taxon>
        <taxon>Actinomycetota</taxon>
        <taxon>Actinomycetes</taxon>
        <taxon>Micromonosporales</taxon>
        <taxon>Micromonosporaceae</taxon>
        <taxon>Micromonospora</taxon>
    </lineage>
</organism>
<feature type="region of interest" description="Disordered" evidence="1">
    <location>
        <begin position="243"/>
        <end position="271"/>
    </location>
</feature>
<evidence type="ECO:0000313" key="2">
    <source>
        <dbReference type="EMBL" id="RKF22815.1"/>
    </source>
</evidence>
<accession>A0A420EQ52</accession>
<dbReference type="RefSeq" id="WP_120332176.1">
    <property type="nucleotide sequence ID" value="NZ_RAQQ01000049.1"/>
</dbReference>
<comment type="caution">
    <text evidence="2">The sequence shown here is derived from an EMBL/GenBank/DDBJ whole genome shotgun (WGS) entry which is preliminary data.</text>
</comment>
<protein>
    <submittedName>
        <fullName evidence="2">Uncharacterized protein</fullName>
    </submittedName>
</protein>
<evidence type="ECO:0000313" key="3">
    <source>
        <dbReference type="Proteomes" id="UP000285744"/>
    </source>
</evidence>
<dbReference type="OrthoDB" id="3353404at2"/>
<proteinExistence type="predicted"/>
<sequence length="342" mass="37145">MRQLWFDLRASLRQADETIAGHRAGTGEPWLVVDVVDPRLWFTPVNAPRPRSVMIAAVHRDGPPAPQVPQPLYRQPLTAPGSDGTSLLDRLRAAAWQGHRWLVIDTSTPPQVYTAASYDADTVPDTAVWTPAWLAAGDLGPYPGQIAHGYQHHGFAVARFTAQTLAWIAADADARAASFPQRPADLLVLRDYGSGVEVLVVRAAGMSTGGLTRRGEAPVGMRRITADADGWYRLADDRWPWRHADSPITAPRRQRGAGQAPGPDVFEPHGPDDVRCTVCGATGYDIAHDEAPSMAGYGTDTTTWCRICRSADSYAEEIGWTSRRAIWPPAADPAPAAEPRLP</sequence>
<evidence type="ECO:0000256" key="1">
    <source>
        <dbReference type="SAM" id="MobiDB-lite"/>
    </source>
</evidence>